<dbReference type="Proteomes" id="UP001152049">
    <property type="component" value="Unassembled WGS sequence"/>
</dbReference>
<evidence type="ECO:0000256" key="3">
    <source>
        <dbReference type="ARBA" id="ARBA00023186"/>
    </source>
</evidence>
<keyword evidence="3" id="KW-0143">Chaperone</keyword>
<evidence type="ECO:0000313" key="5">
    <source>
        <dbReference type="Proteomes" id="UP001152049"/>
    </source>
</evidence>
<dbReference type="GO" id="GO:0001965">
    <property type="term" value="F:G-protein alpha-subunit binding"/>
    <property type="evidence" value="ECO:0007669"/>
    <property type="project" value="TreeGrafter"/>
</dbReference>
<keyword evidence="2" id="KW-0344">Guanine-nucleotide releasing factor</keyword>
<organism evidence="4 5">
    <name type="scientific">Fusarium torreyae</name>
    <dbReference type="NCBI Taxonomy" id="1237075"/>
    <lineage>
        <taxon>Eukaryota</taxon>
        <taxon>Fungi</taxon>
        <taxon>Dikarya</taxon>
        <taxon>Ascomycota</taxon>
        <taxon>Pezizomycotina</taxon>
        <taxon>Sordariomycetes</taxon>
        <taxon>Hypocreomycetidae</taxon>
        <taxon>Hypocreales</taxon>
        <taxon>Nectriaceae</taxon>
        <taxon>Fusarium</taxon>
    </lineage>
</organism>
<gene>
    <name evidence="4" type="ORF">NW762_006975</name>
</gene>
<evidence type="ECO:0000313" key="4">
    <source>
        <dbReference type="EMBL" id="KAJ4261547.1"/>
    </source>
</evidence>
<dbReference type="OrthoDB" id="5585685at2759"/>
<dbReference type="PANTHER" id="PTHR12425:SF5">
    <property type="entry name" value="SYNEMBRYN"/>
    <property type="match status" value="1"/>
</dbReference>
<reference evidence="4" key="1">
    <citation type="submission" date="2022-09" db="EMBL/GenBank/DDBJ databases">
        <title>Fusarium specimens isolated from Avocado Roots.</title>
        <authorList>
            <person name="Stajich J."/>
            <person name="Roper C."/>
            <person name="Heimlech-Rivalta G."/>
        </authorList>
    </citation>
    <scope>NUCLEOTIDE SEQUENCE</scope>
    <source>
        <strain evidence="4">CF00136</strain>
    </source>
</reference>
<keyword evidence="5" id="KW-1185">Reference proteome</keyword>
<dbReference type="GO" id="GO:0005085">
    <property type="term" value="F:guanyl-nucleotide exchange factor activity"/>
    <property type="evidence" value="ECO:0007669"/>
    <property type="project" value="UniProtKB-KW"/>
</dbReference>
<comment type="caution">
    <text evidence="4">The sequence shown here is derived from an EMBL/GenBank/DDBJ whole genome shotgun (WGS) entry which is preliminary data.</text>
</comment>
<comment type="similarity">
    <text evidence="1">Belongs to the synembryn family.</text>
</comment>
<dbReference type="AlphaFoldDB" id="A0A9W8VE80"/>
<evidence type="ECO:0000256" key="1">
    <source>
        <dbReference type="ARBA" id="ARBA00009049"/>
    </source>
</evidence>
<dbReference type="Pfam" id="PF10165">
    <property type="entry name" value="Ric8"/>
    <property type="match status" value="1"/>
</dbReference>
<sequence length="470" mass="52279">MFQQQPSTPPTGPEKLKIVTELVEKLTTDVTDIIFVPNDRAEALDRLKIYSRDQNYAGPLFTAEAVKMLLNHGYISPSTKTARAAKRVLANVMTQRGDLRQVFVDEKYAPYACKELKSGNYDDEFLNSRILFLSTYETSINLKELLEEHKLAERIVDNLARHAKNLGSYKIGTDPMQDMALAETLKLLFNVTHYCPDQGSLFAPAIPHLATLLFIDNVSQSRPLDPPIGFIINGFLNLELGTEKAQAAIHPKKTPEKVVSRLIDILDAAIGMCPEKHLDAVITPLIGLINKIHENAPDSSKQYIRDKLLPTAEDRENVLGKGDTLSAKLLKNSTNPMAPALRDAISHLLFDMSDRDASKYVENVGYGFASGFLFQNNIPVPASASEAFSTGDTAGSQKPVNPVTGQFVDAEKPVEEPEMTQEEKEREAERLFVAFERLKKLGINVQNPVEAAVNEGRFRELKDDEVEELD</sequence>
<dbReference type="GO" id="GO:0005737">
    <property type="term" value="C:cytoplasm"/>
    <property type="evidence" value="ECO:0007669"/>
    <property type="project" value="TreeGrafter"/>
</dbReference>
<evidence type="ECO:0000256" key="2">
    <source>
        <dbReference type="ARBA" id="ARBA00022658"/>
    </source>
</evidence>
<dbReference type="SUPFAM" id="SSF48371">
    <property type="entry name" value="ARM repeat"/>
    <property type="match status" value="1"/>
</dbReference>
<proteinExistence type="inferred from homology"/>
<dbReference type="EMBL" id="JAOQAZ010000012">
    <property type="protein sequence ID" value="KAJ4261547.1"/>
    <property type="molecule type" value="Genomic_DNA"/>
</dbReference>
<dbReference type="PANTHER" id="PTHR12425">
    <property type="entry name" value="SYNEMBRYN"/>
    <property type="match status" value="1"/>
</dbReference>
<evidence type="ECO:0008006" key="6">
    <source>
        <dbReference type="Google" id="ProtNLM"/>
    </source>
</evidence>
<name>A0A9W8VE80_9HYPO</name>
<dbReference type="InterPro" id="IPR016024">
    <property type="entry name" value="ARM-type_fold"/>
</dbReference>
<protein>
    <recommendedName>
        <fullName evidence="6">Guanine nucleotide exchange factor synembryn</fullName>
    </recommendedName>
</protein>
<accession>A0A9W8VE80</accession>
<dbReference type="GO" id="GO:0007186">
    <property type="term" value="P:G protein-coupled receptor signaling pathway"/>
    <property type="evidence" value="ECO:0007669"/>
    <property type="project" value="TreeGrafter"/>
</dbReference>
<dbReference type="InterPro" id="IPR019318">
    <property type="entry name" value="Gua_nucleotide_exch_fac_Ric8"/>
</dbReference>